<proteinExistence type="predicted"/>
<organism evidence="2 3">
    <name type="scientific">Rotaria magnacalcarata</name>
    <dbReference type="NCBI Taxonomy" id="392030"/>
    <lineage>
        <taxon>Eukaryota</taxon>
        <taxon>Metazoa</taxon>
        <taxon>Spiralia</taxon>
        <taxon>Gnathifera</taxon>
        <taxon>Rotifera</taxon>
        <taxon>Eurotatoria</taxon>
        <taxon>Bdelloidea</taxon>
        <taxon>Philodinida</taxon>
        <taxon>Philodinidae</taxon>
        <taxon>Rotaria</taxon>
    </lineage>
</organism>
<evidence type="ECO:0000313" key="2">
    <source>
        <dbReference type="EMBL" id="CAF1983392.1"/>
    </source>
</evidence>
<reference evidence="2" key="1">
    <citation type="submission" date="2021-02" db="EMBL/GenBank/DDBJ databases">
        <authorList>
            <person name="Nowell W R."/>
        </authorList>
    </citation>
    <scope>NUCLEOTIDE SEQUENCE</scope>
</reference>
<evidence type="ECO:0000256" key="1">
    <source>
        <dbReference type="SAM" id="MobiDB-lite"/>
    </source>
</evidence>
<comment type="caution">
    <text evidence="2">The sequence shown here is derived from an EMBL/GenBank/DDBJ whole genome shotgun (WGS) entry which is preliminary data.</text>
</comment>
<sequence>MPCRSQKVQSNKKKTNSSSTIGIEPSIQLNTNACNQEENNIISHLESIGNSIINKLTGTERDRLKQQLLISYASHTNSIHGLSLSSSKTSFKQVLNDLHTFDCHTQQQYCTVGTDDHDTSVKNAITTNDNPLDVIIKQQINNTNILNDQFPSSTAIKHHKKKQTTSPIIENENKSTPNIITRTICTRSSKLNNLNNNEEQPNPVILTRTRKRRSSVTNNMGTSAPVNHSEKCLMIRLFSIVISIIVDDAKEEDHLAAQKTSGNDVCGTRVSRRKLQSSVPSIECSKPTNEF</sequence>
<gene>
    <name evidence="2" type="ORF">WKI299_LOCUS3898</name>
</gene>
<dbReference type="EMBL" id="CAJNRF010000833">
    <property type="protein sequence ID" value="CAF1983392.1"/>
    <property type="molecule type" value="Genomic_DNA"/>
</dbReference>
<protein>
    <submittedName>
        <fullName evidence="2">Uncharacterized protein</fullName>
    </submittedName>
</protein>
<dbReference type="AlphaFoldDB" id="A0A816M8L1"/>
<evidence type="ECO:0000313" key="3">
    <source>
        <dbReference type="Proteomes" id="UP000663856"/>
    </source>
</evidence>
<feature type="region of interest" description="Disordered" evidence="1">
    <location>
        <begin position="1"/>
        <end position="22"/>
    </location>
</feature>
<dbReference type="Proteomes" id="UP000663856">
    <property type="component" value="Unassembled WGS sequence"/>
</dbReference>
<name>A0A816M8L1_9BILA</name>
<accession>A0A816M8L1</accession>